<dbReference type="InterPro" id="IPR044925">
    <property type="entry name" value="His-Me_finger_sf"/>
</dbReference>
<dbReference type="SUPFAM" id="SSF69985">
    <property type="entry name" value="Colicin E3 receptor domain"/>
    <property type="match status" value="1"/>
</dbReference>
<evidence type="ECO:0000256" key="4">
    <source>
        <dbReference type="ARBA" id="ARBA00022759"/>
    </source>
</evidence>
<dbReference type="InterPro" id="IPR003615">
    <property type="entry name" value="HNH_nuc"/>
</dbReference>
<dbReference type="PRINTS" id="PR01295">
    <property type="entry name" value="CLOACIN"/>
</dbReference>
<dbReference type="Gene3D" id="1.20.5.740">
    <property type="entry name" value="Single helix bin"/>
    <property type="match status" value="1"/>
</dbReference>
<evidence type="ECO:0000259" key="10">
    <source>
        <dbReference type="SMART" id="SM00507"/>
    </source>
</evidence>
<dbReference type="GO" id="GO:0005727">
    <property type="term" value="C:extrachromosomal circular DNA"/>
    <property type="evidence" value="ECO:0007669"/>
    <property type="project" value="InterPro"/>
</dbReference>
<feature type="coiled-coil region" evidence="8">
    <location>
        <begin position="317"/>
        <end position="344"/>
    </location>
</feature>
<evidence type="ECO:0000256" key="8">
    <source>
        <dbReference type="SAM" id="Coils"/>
    </source>
</evidence>
<dbReference type="AlphaFoldDB" id="A0A5U2F6Y8"/>
<organism evidence="11">
    <name type="scientific">Salmonella enterica</name>
    <name type="common">Salmonella choleraesuis</name>
    <dbReference type="NCBI Taxonomy" id="28901"/>
    <lineage>
        <taxon>Bacteria</taxon>
        <taxon>Pseudomonadati</taxon>
        <taxon>Pseudomonadota</taxon>
        <taxon>Gammaproteobacteria</taxon>
        <taxon>Enterobacterales</taxon>
        <taxon>Enterobacteriaceae</taxon>
        <taxon>Salmonella</taxon>
    </lineage>
</organism>
<reference evidence="11" key="1">
    <citation type="submission" date="2018-07" db="EMBL/GenBank/DDBJ databases">
        <authorList>
            <consortium name="GenomeTrakr network: Whole genome sequencing for foodborne pathogen traceback"/>
        </authorList>
    </citation>
    <scope>NUCLEOTIDE SEQUENCE</scope>
    <source>
        <strain evidence="11">CFSAN018538</strain>
    </source>
</reference>
<feature type="domain" description="HNH nuclease" evidence="10">
    <location>
        <begin position="521"/>
        <end position="576"/>
    </location>
</feature>
<evidence type="ECO:0000256" key="9">
    <source>
        <dbReference type="SAM" id="MobiDB-lite"/>
    </source>
</evidence>
<dbReference type="Pfam" id="PF21431">
    <property type="entry name" value="Col-Pyo_DNase"/>
    <property type="match status" value="1"/>
</dbReference>
<dbReference type="CDD" id="cd00085">
    <property type="entry name" value="HNHc"/>
    <property type="match status" value="1"/>
</dbReference>
<dbReference type="SUPFAM" id="SSF54060">
    <property type="entry name" value="His-Me finger endonucleases"/>
    <property type="match status" value="1"/>
</dbReference>
<feature type="region of interest" description="Disordered" evidence="9">
    <location>
        <begin position="296"/>
        <end position="316"/>
    </location>
</feature>
<dbReference type="GO" id="GO:0016787">
    <property type="term" value="F:hydrolase activity"/>
    <property type="evidence" value="ECO:0007669"/>
    <property type="project" value="UniProtKB-KW"/>
</dbReference>
<keyword evidence="6" id="KW-0044">Antibiotic</keyword>
<keyword evidence="8" id="KW-0175">Coiled coil</keyword>
<name>A0A5U2F6Y8_SALER</name>
<dbReference type="GO" id="GO:0031640">
    <property type="term" value="P:killing of cells of another organism"/>
    <property type="evidence" value="ECO:0007669"/>
    <property type="project" value="UniProtKB-KW"/>
</dbReference>
<sequence>MSGGDGIGHNSGAHSTGGVNGSSSGSGGSSSGGGNNPNSGPGWGTTHTPNGDIHNYNPGEFGGGGHKPGGNSGNHDGESGNGQPSGAVMAFGFPALAPAGAGGLAVTVSGDALAAAVADVLAALKGPFKFGAWGIALYGIMPTEIAKDDPRMMSKIVTSLPADTVTESPVSSLPLDQATVSVTKRVTDVVKDERQHIAVVAGVPMSVPVVDAKPTNRPGVFSATAPGLPALEVSTGKGITASTALPRGITEDRDRTERPAGFTFGGSSHEAVIRFPKESGQAPVYVSVTDVLTPEQVKQRQEEENRRQQEWDATHPVEVAERNYEQARAELNQANEDVARNQERQAQAAQVYNSRKSELDAANKTFADAIAEIKQFERFAHDPMAGGHRMWQMAGLKAQRAQTDVNNKQAAFDAAAKEKSDADAALGAALESRKKKEDKEKDTKDKLDKENKRNQPGKATGKGKPVGDKWLDDAGKDSGAPIPDRIADKLRDKEFRNFDDFRKKFWEEVSKDTELSKQFIKGNRDRMQVGKAPKSRKKDAAGKRTSFELHHDKPVSQDGGVYDMDNLRITTPKRHIDIHRGQ</sequence>
<dbReference type="InterPro" id="IPR024566">
    <property type="entry name" value="Colicin_R_dom"/>
</dbReference>
<dbReference type="InterPro" id="IPR037146">
    <property type="entry name" value="Colicin/pyocin_DNase_dom_sf"/>
</dbReference>
<dbReference type="InterPro" id="IPR036302">
    <property type="entry name" value="Pyosin/cloacin_T_dom_sf"/>
</dbReference>
<dbReference type="InterPro" id="IPR024575">
    <property type="entry name" value="Cloacin_colicin"/>
</dbReference>
<protein>
    <submittedName>
        <fullName evidence="11">Colicin</fullName>
    </submittedName>
</protein>
<dbReference type="SMART" id="SM00507">
    <property type="entry name" value="HNHc"/>
    <property type="match status" value="1"/>
</dbReference>
<dbReference type="InterPro" id="IPR016128">
    <property type="entry name" value="Pyosin/cloacin_T_dom"/>
</dbReference>
<feature type="compositionally biased region" description="Gly residues" evidence="9">
    <location>
        <begin position="18"/>
        <end position="35"/>
    </location>
</feature>
<dbReference type="GO" id="GO:0042742">
    <property type="term" value="P:defense response to bacterium"/>
    <property type="evidence" value="ECO:0007669"/>
    <property type="project" value="UniProtKB-KW"/>
</dbReference>
<feature type="region of interest" description="Disordered" evidence="9">
    <location>
        <begin position="520"/>
        <end position="566"/>
    </location>
</feature>
<feature type="compositionally biased region" description="Gly residues" evidence="9">
    <location>
        <begin position="60"/>
        <end position="72"/>
    </location>
</feature>
<dbReference type="Pfam" id="PF03515">
    <property type="entry name" value="Cloacin"/>
    <property type="match status" value="1"/>
</dbReference>
<keyword evidence="4" id="KW-0255">Endonuclease</keyword>
<feature type="compositionally biased region" description="Basic and acidic residues" evidence="9">
    <location>
        <begin position="297"/>
        <end position="316"/>
    </location>
</feature>
<dbReference type="EMBL" id="AAGKHU010000140">
    <property type="protein sequence ID" value="EBP0013673.1"/>
    <property type="molecule type" value="Genomic_DNA"/>
</dbReference>
<gene>
    <name evidence="11" type="ORF">HX37_23495</name>
</gene>
<feature type="region of interest" description="Disordered" evidence="9">
    <location>
        <begin position="1"/>
        <end position="86"/>
    </location>
</feature>
<evidence type="ECO:0000256" key="5">
    <source>
        <dbReference type="ARBA" id="ARBA00022801"/>
    </source>
</evidence>
<keyword evidence="3" id="KW-0540">Nuclease</keyword>
<dbReference type="Gene3D" id="1.10.287.620">
    <property type="entry name" value="Helix Hairpins"/>
    <property type="match status" value="1"/>
</dbReference>
<feature type="region of interest" description="Disordered" evidence="9">
    <location>
        <begin position="430"/>
        <end position="487"/>
    </location>
</feature>
<feature type="compositionally biased region" description="Basic and acidic residues" evidence="9">
    <location>
        <begin position="465"/>
        <end position="476"/>
    </location>
</feature>
<keyword evidence="7" id="KW-0078">Bacteriocin</keyword>
<evidence type="ECO:0000256" key="6">
    <source>
        <dbReference type="ARBA" id="ARBA00023022"/>
    </source>
</evidence>
<dbReference type="Pfam" id="PF11570">
    <property type="entry name" value="E2R135"/>
    <property type="match status" value="1"/>
</dbReference>
<dbReference type="SUPFAM" id="SSF69369">
    <property type="entry name" value="Cloacin translocation domain"/>
    <property type="match status" value="1"/>
</dbReference>
<evidence type="ECO:0000256" key="3">
    <source>
        <dbReference type="ARBA" id="ARBA00022722"/>
    </source>
</evidence>
<dbReference type="GO" id="GO:0004519">
    <property type="term" value="F:endonuclease activity"/>
    <property type="evidence" value="ECO:0007669"/>
    <property type="project" value="UniProtKB-KW"/>
</dbReference>
<evidence type="ECO:0000313" key="11">
    <source>
        <dbReference type="EMBL" id="EBP0013673.1"/>
    </source>
</evidence>
<feature type="compositionally biased region" description="Basic and acidic residues" evidence="9">
    <location>
        <begin position="538"/>
        <end position="555"/>
    </location>
</feature>
<dbReference type="Gene3D" id="3.90.540.10">
    <property type="entry name" value="Colicin/pyocin, DNase domain"/>
    <property type="match status" value="1"/>
</dbReference>
<feature type="compositionally biased region" description="Basic and acidic residues" evidence="9">
    <location>
        <begin position="431"/>
        <end position="453"/>
    </location>
</feature>
<evidence type="ECO:0000256" key="7">
    <source>
        <dbReference type="ARBA" id="ARBA00023048"/>
    </source>
</evidence>
<keyword evidence="5" id="KW-0378">Hydrolase</keyword>
<keyword evidence="2" id="KW-0929">Antimicrobial</keyword>
<proteinExistence type="inferred from homology"/>
<accession>A0A5U2F6Y8</accession>
<evidence type="ECO:0000256" key="2">
    <source>
        <dbReference type="ARBA" id="ARBA00022529"/>
    </source>
</evidence>
<comment type="caution">
    <text evidence="11">The sequence shown here is derived from an EMBL/GenBank/DDBJ whole genome shotgun (WGS) entry which is preliminary data.</text>
</comment>
<comment type="similarity">
    <text evidence="1">Belongs to the colicin/pyosin nuclease family.</text>
</comment>
<evidence type="ECO:0000256" key="1">
    <source>
        <dbReference type="ARBA" id="ARBA00006811"/>
    </source>
</evidence>